<gene>
    <name evidence="3" type="ORF">FRACYDRAFT_241458</name>
</gene>
<feature type="compositionally biased region" description="Polar residues" evidence="2">
    <location>
        <begin position="649"/>
        <end position="661"/>
    </location>
</feature>
<name>A0A1E7F9P9_9STRA</name>
<sequence length="2925" mass="334308">MTMGFEGDGDPPSGIVEAVEDATEVAMDLEETSNTTGGKSVENSGRSSLQTEAAKTAGTTPTVMQKIDEEIDDEEIEYDEDYKNRNWRKINVAFKVDDLNGWEISSPNSLNTLEEESYKPMKHHPIMSKLANFVAAAQSKCKTVKFMSSRNKLVLDTKNRQRNVQVTLHIDYGQTQSLWKLKHKLSDTLKSEGLWIINHNGPIDVVETTQLGFMTKFHPELHRVGFQNKLNTSIKEFLVVRKTDLKLRAQSIAGLKEWKGEKLPEVQIINLTLPGSVNKGNKAKVQAVGICVQSKYRSLFRYILSTVCYDMGYDYVDFSMKYDKQLQPTYNKMVRTHEEFMFNHKVINIHQMERTEMATCLPELQIIPTVIAVDETVITERNGTWILLMTLPLVQKDLDKIDSIITNNPLMTDRKFNHHPFRKRQPTECMNLEALSAQTNRYKDFTATPLGSNDTWRSKLFPPKNITTQKGGRSTRTTMSIDDETVATLADTIATLQKQMQQMEDKMSSTATTITSIKERVTIGESKGKKQAAAIGVLEDTQERLASTVTGQMKLINDKMEEAKAEKAESDRVLHSMLQQLLTSNSNSNVNGGDSNNMITPPPVQTTITNNNNAQQVQIYSSGSSTQNTLSNTGSIAPSTSGKVKRNSKSMSNTNNEQATKSPERSKQRHNKHIPNEIDFDHFTNDNTNETEDIDMDSHLQIKPAPPEIQANTQSNSTDVEMDDGDGYQDSNRVGYVGSDASFGTRDSHETLTVVEEEQSITSHNFNNTINEMDYTTDFISVLNGSPNRNTLRQRDDDNENNEEKKLLASRKQFKEHNNNESDIPELICKVDKDDSSDDSSDEDTPRRKENLPLEKRLEQLKEAIERMRSAQRGNRMPGLQERDREDSDSESENEEEDDNKDIPSLQDRNIEDSDSENDEEDSSADTFDDDLYFVPSDEDEDRSITSENDNIINMLPRPAIDELDEEEAEAIGSPMDTPKLPGMIRISGCNPDGIKAQELQSQLQHSMDLGIDIQCYSEVNRNFLRTEVRHKFYEGTKSMDRSSKAVWGTSLFTTDSNYKPGGTAIVTRGKTAGRVKKSGSDKLGRWTYQLLDGQGNKDILIVSIYQCCKQPTNPGGHTAYHQQEVLLSERDSTDRDPRRNFFRDIKEFIKKFLSLESTTIIPFIIGDWNEECKGSSTSQKLCNAFGLVNIFNRLHPNHKQFKTQIRGSRIIDFALTLPEIADKVTNFVYEPFKYRLKGDHRAFYFDIGEKQLFGNDKDTVSESEGRTFKSNDKKAVIQYLEESHRHLLSNNVFDRMKKLFQAKEPNHEEAERLDRELTRACQHGSNKCHKHRLDYWCVETHEIKRNLSVWCQFNARRKRHIRSTALIARATALGLNLVEDMPVENIKTEIDLLRTKLKQIHKTSADNRDKFLLERANIYDDTGDKKKAKILRNIRKNEREARAFGKLQFQRGRMNKGGGITRLQVPKSWPTMEEYDDEVDYVLDDPKLVNQNDAAQWKEVNCPKEIEFLLILRNQRHFGQAETDGTPFTTEAMKHKFNWNASTNEAELVLEGEYDDETISEVTRLFLDNMTRVTEVDDTIKYITKEEFTGKFSSWRESTSTSPSGRHLGHYKALVATIDKTLKEEERTKYKDFQNDIAECYITLINYAIKHRYSLTRWKTIVNMMIYKEEGNVKIHRLRVIHLYEADLGFLWGAKWGKSMKKAVKEKKLHQGQYGGLPGRDCTSLTYLEELRFDYSLLTRYSFANFDNDATACYDRILCSIASLSGRKYGIHKDIIFIHAQTLEEAEFKLKISTKMSDKSYRHCIRFPIHGTGQGSTNSPTIWCFISSVLFQSHNEKAHGMLFESPDGEMLVRFNMVGFVDDSTCITGISKNETLADLISKMTADAQLWHDLLWCSGGKLELSKCGYHVIHFDFEDSGIPHMIRSPGESIILKNDQGSDVTVLSKNIYQTRTNLGHKKAPAGGRIGQTSTVLDKAVKTTEAIVNCGCSRSETRMLYDSVWKPAVEYTIPQSFMSPKQLKSIERASLPKIYAACGFNRNTSRAVLAGPTNLAGGGFTPLHAVAGTGYVMHFLKNWRTPTEDIGKQLRIVYAWTAWQAGISFPLFEQPATAIPYLKGNVIPATRKYLSDIDGQILLDNTLIRPPLRTNDHCIMDRTLSMDMTPTQMERINCVRMFLGVTYLSEICTISGYFLREGISTGNHDPDSYHTTLNKAKQTRPNSRSWTLWKRVLDTFTTSNNRLKTPVGTWTAEHSQSGRWESYQKESHVYRYNKAKENTDHCWEKYDRFGTNLKLVTTIPFDQFEPSTGLPINITAFDNGQLYGDFTATTSSHTLQSPTHSGPMVDWDKFIVAQPTWIHALLIDVHFYTTDDGRPDFFELLKEHNQHGYLISVSDGSVVFHNMSFGWVLATPTGTRLVGSKGPCNGRGNSLRAEGAGLLSVTMFLSIMAKYLKLPHLHVMCISDNAELIRRCTAHKDYNEPFPNETLRSEHDITEQIYMSQKEHNIRSRFQWVKGHQDNDKSKDELPLEAQLNIEADALAGEFQKTDGKFRPIVHMLPSCPAMLAIRGISVTSNYRQQLVRAYVEPEYIQYLQYRFGWSDDTIGLMAWKSLSIAINRIQRNVLITKVCNDLLPTATTLYRQRYQTHDTCSLCHQEETRDHILRCTSPSRLRWRRKMLHSLRTRLEYLETEFAITETVCSAIAEWFENETVDVTKYPKRFHKAIKTQTTIGWRHFFSGKISTAWLDLQKESKTKTVGNKPASYSWGASIVEVTLVQFINLWEIRNEEVHGKTIEQQETTRKTRLAVEVKRLNAMREFARPSDACLFIDDEQAFIERSTATSIATFVSSHRRAILDSVKKWTKTAQTRTTSILHWLQQSNTETTIEKIHTRQRNKLINDGRKKVRRRRRRQQQHGRQKSIAGYFTLNNILT</sequence>
<keyword evidence="4" id="KW-1185">Reference proteome</keyword>
<feature type="compositionally biased region" description="Acidic residues" evidence="2">
    <location>
        <begin position="887"/>
        <end position="900"/>
    </location>
</feature>
<evidence type="ECO:0000256" key="1">
    <source>
        <dbReference type="SAM" id="Coils"/>
    </source>
</evidence>
<feature type="region of interest" description="Disordered" evidence="2">
    <location>
        <begin position="811"/>
        <end position="947"/>
    </location>
</feature>
<feature type="compositionally biased region" description="Polar residues" evidence="2">
    <location>
        <begin position="710"/>
        <end position="719"/>
    </location>
</feature>
<dbReference type="InterPro" id="IPR036691">
    <property type="entry name" value="Endo/exonu/phosph_ase_sf"/>
</dbReference>
<proteinExistence type="predicted"/>
<feature type="compositionally biased region" description="Acidic residues" evidence="2">
    <location>
        <begin position="913"/>
        <end position="942"/>
    </location>
</feature>
<feature type="compositionally biased region" description="Low complexity" evidence="2">
    <location>
        <begin position="584"/>
        <end position="597"/>
    </location>
</feature>
<dbReference type="SUPFAM" id="SSF56219">
    <property type="entry name" value="DNase I-like"/>
    <property type="match status" value="1"/>
</dbReference>
<feature type="region of interest" description="Disordered" evidence="2">
    <location>
        <begin position="621"/>
        <end position="692"/>
    </location>
</feature>
<dbReference type="EMBL" id="KV784360">
    <property type="protein sequence ID" value="OEU14901.1"/>
    <property type="molecule type" value="Genomic_DNA"/>
</dbReference>
<protein>
    <submittedName>
        <fullName evidence="3">Uncharacterized protein</fullName>
    </submittedName>
</protein>
<evidence type="ECO:0000313" key="4">
    <source>
        <dbReference type="Proteomes" id="UP000095751"/>
    </source>
</evidence>
<feature type="coiled-coil region" evidence="1">
    <location>
        <begin position="486"/>
        <end position="513"/>
    </location>
</feature>
<feature type="compositionally biased region" description="Polar residues" evidence="2">
    <location>
        <begin position="32"/>
        <end position="59"/>
    </location>
</feature>
<feature type="coiled-coil region" evidence="1">
    <location>
        <begin position="553"/>
        <end position="580"/>
    </location>
</feature>
<feature type="compositionally biased region" description="Basic and acidic residues" evidence="2">
    <location>
        <begin position="844"/>
        <end position="869"/>
    </location>
</feature>
<feature type="region of interest" description="Disordered" evidence="2">
    <location>
        <begin position="30"/>
        <end position="59"/>
    </location>
</feature>
<reference evidence="3 4" key="1">
    <citation type="submission" date="2016-09" db="EMBL/GenBank/DDBJ databases">
        <title>Extensive genetic diversity and differential bi-allelic expression allows diatom success in the polar Southern Ocean.</title>
        <authorList>
            <consortium name="DOE Joint Genome Institute"/>
            <person name="Mock T."/>
            <person name="Otillar R.P."/>
            <person name="Strauss J."/>
            <person name="Dupont C."/>
            <person name="Frickenhaus S."/>
            <person name="Maumus F."/>
            <person name="Mcmullan M."/>
            <person name="Sanges R."/>
            <person name="Schmutz J."/>
            <person name="Toseland A."/>
            <person name="Valas R."/>
            <person name="Veluchamy A."/>
            <person name="Ward B.J."/>
            <person name="Allen A."/>
            <person name="Barry K."/>
            <person name="Falciatore A."/>
            <person name="Ferrante M."/>
            <person name="Fortunato A.E."/>
            <person name="Gloeckner G."/>
            <person name="Gruber A."/>
            <person name="Hipkin R."/>
            <person name="Janech M."/>
            <person name="Kroth P."/>
            <person name="Leese F."/>
            <person name="Lindquist E."/>
            <person name="Lyon B.R."/>
            <person name="Martin J."/>
            <person name="Mayer C."/>
            <person name="Parker M."/>
            <person name="Quesneville H."/>
            <person name="Raymond J."/>
            <person name="Uhlig C."/>
            <person name="Valentin K.U."/>
            <person name="Worden A.Z."/>
            <person name="Armbrust E.V."/>
            <person name="Bowler C."/>
            <person name="Green B."/>
            <person name="Moulton V."/>
            <person name="Van Oosterhout C."/>
            <person name="Grigoriev I."/>
        </authorList>
    </citation>
    <scope>NUCLEOTIDE SEQUENCE [LARGE SCALE GENOMIC DNA]</scope>
    <source>
        <strain evidence="3 4">CCMP1102</strain>
    </source>
</reference>
<organism evidence="3 4">
    <name type="scientific">Fragilariopsis cylindrus CCMP1102</name>
    <dbReference type="NCBI Taxonomy" id="635003"/>
    <lineage>
        <taxon>Eukaryota</taxon>
        <taxon>Sar</taxon>
        <taxon>Stramenopiles</taxon>
        <taxon>Ochrophyta</taxon>
        <taxon>Bacillariophyta</taxon>
        <taxon>Bacillariophyceae</taxon>
        <taxon>Bacillariophycidae</taxon>
        <taxon>Bacillariales</taxon>
        <taxon>Bacillariaceae</taxon>
        <taxon>Fragilariopsis</taxon>
    </lineage>
</organism>
<keyword evidence="1" id="KW-0175">Coiled coil</keyword>
<accession>A0A1E7F9P9</accession>
<feature type="compositionally biased region" description="Polar residues" evidence="2">
    <location>
        <begin position="465"/>
        <end position="476"/>
    </location>
</feature>
<dbReference type="OrthoDB" id="48258at2759"/>
<evidence type="ECO:0000256" key="2">
    <source>
        <dbReference type="SAM" id="MobiDB-lite"/>
    </source>
</evidence>
<feature type="compositionally biased region" description="Basic and acidic residues" evidence="2">
    <location>
        <begin position="674"/>
        <end position="684"/>
    </location>
</feature>
<feature type="region of interest" description="Disordered" evidence="2">
    <location>
        <begin position="454"/>
        <end position="476"/>
    </location>
</feature>
<feature type="region of interest" description="Disordered" evidence="2">
    <location>
        <begin position="584"/>
        <end position="609"/>
    </location>
</feature>
<feature type="compositionally biased region" description="Basic and acidic residues" evidence="2">
    <location>
        <begin position="811"/>
        <end position="820"/>
    </location>
</feature>
<dbReference type="Proteomes" id="UP000095751">
    <property type="component" value="Unassembled WGS sequence"/>
</dbReference>
<dbReference type="InParanoid" id="A0A1E7F9P9"/>
<evidence type="ECO:0000313" key="3">
    <source>
        <dbReference type="EMBL" id="OEU14901.1"/>
    </source>
</evidence>
<feature type="region of interest" description="Disordered" evidence="2">
    <location>
        <begin position="706"/>
        <end position="745"/>
    </location>
</feature>
<feature type="compositionally biased region" description="Polar residues" evidence="2">
    <location>
        <begin position="621"/>
        <end position="642"/>
    </location>
</feature>
<dbReference type="KEGG" id="fcy:FRACYDRAFT_241458"/>